<dbReference type="InterPro" id="IPR000020">
    <property type="entry name" value="Anaphylatoxin/fibulin"/>
</dbReference>
<dbReference type="FunFam" id="2.60.40.10:FF:000155">
    <property type="entry name" value="complement C3 isoform X1"/>
    <property type="match status" value="1"/>
</dbReference>
<dbReference type="Pfam" id="PF07678">
    <property type="entry name" value="TED_complement"/>
    <property type="match status" value="1"/>
</dbReference>
<evidence type="ECO:0000256" key="8">
    <source>
        <dbReference type="ARBA" id="ARBA00023157"/>
    </source>
</evidence>
<dbReference type="Pfam" id="PF01835">
    <property type="entry name" value="MG2"/>
    <property type="match status" value="1"/>
</dbReference>
<dbReference type="InterPro" id="IPR009048">
    <property type="entry name" value="A-macroglobulin_rcpt-bd"/>
</dbReference>
<dbReference type="Pfam" id="PF07677">
    <property type="entry name" value="A2M_recep"/>
    <property type="match status" value="1"/>
</dbReference>
<evidence type="ECO:0000256" key="6">
    <source>
        <dbReference type="ARBA" id="ARBA00022900"/>
    </source>
</evidence>
<dbReference type="InterPro" id="IPR008930">
    <property type="entry name" value="Terpenoid_cyclase/PrenylTrfase"/>
</dbReference>
<dbReference type="FunFam" id="2.60.40.1930:FF:000001">
    <property type="entry name" value="CD109 isoform 3"/>
    <property type="match status" value="1"/>
</dbReference>
<dbReference type="FunFam" id="2.60.40.690:FF:000002">
    <property type="entry name" value="Complement C4 isoform-A"/>
    <property type="match status" value="1"/>
</dbReference>
<evidence type="ECO:0000256" key="10">
    <source>
        <dbReference type="SAM" id="SignalP"/>
    </source>
</evidence>
<sequence>MGPPPLLYALVWAAVCMMAKAQQPNFLVVAPRILHVGVKEVIGIQFEWPQGSLPPAGDIKVELSLRNQLSMIGCSGEEKLFLNKRNDYTILTNLMLTSQQLITCKLNERRSGRYVQLVVKSDVLGKQPKVVSIPVAYQRGYLFIQTDKSIYTPKETVHIRSFTLDHVLRPTEEQVTLSVFNAQGFQVRKVEKISKDSVVADNLQIPDISTPGVWRISAHYTDAPETNFTAEFEVKPYVLPNFEVKIIPEVPYFLMTKDSFTFRVEARYVYGEHVAGVAYMRVGITAQNGKRYMLRGLEKQTTLIDGDTTVTIRMADIKEKIQQDMGNLLGTSLYFAASVVEKASGVLEEKEFTSVKFVSSPYKLDLSKTKRYFIPGTPAQIVVEVSHIDGSPAAGVSVSLSKSNAQLFEYKTDNNGVVAFHVNTASDEKKCDIRVKANSDSGSETESITLLPYTSKASSYLFLNVPNQVLDPGSSFKVTLKAIISNKQNVEKIYYMVLNKGQLLSLDSIRRTEVNEMLITVKPSMIPSFRVIAYYYLGSEIISNSVWVDVADVCEGKLELHASKQILAPGEALKLDVRTEGTATVSLSAVDTAVYILNSKNKLTPQKMFKAMNAYDLGCSPGGGKDFINVFTDAGLAFVSSAGYSQINELGCRVHQRKKRAIDFQALTQQKAYSYTTTELQRCCQHGMMLPPGKMSRVCTKRAARVPDPTCRKAFLDCCEYAENLRKQITLERRKTQGFGRTQNVDGSDEDFADESDIQIRSFFPETWLWRTVKVYNGLFSEAVYMPDSITTWEIQAIGMSREKGFCIAEPLKVKVFKDFHIYLRVPYSVKRFEQMELRPILYNYNNKDLEVKVYMEQAEDICSPGSGDSKPLIKEVTVGANSALPVPFVVVPIGKSNPVVSVVALGRSFVSDGVKKAMKIVKEGASVFEEKSYIIDPADITRRSIDFDEEFPSNMIPDGDFRSSIKVTMDSSMNTINNSLGADGISKLIRVPYGCAEQTMISTSPGVYALRYLDHTEKWNLLSPDRKDEGLENMRQGYLRILQFKKADGSYGAWLHRTSSTWLTAFVVKVLSLCRNYIDVNVEDIRLSAQYLATMQKDTGAFQEKVSVIHQDMLGGSTTIDAEVSITAYVTVSLYHSLDSLSEDNVAVKSKISKAVDYLRGKLDTIKHPYSLALTTYALTLTSKDSVLKDKAYNKLMSHAQGDPNKKELYFGPKGTALAVETTSYVLLITLLRGNIKDAEKMYTWLSEQQNYGGGFKSTQDTVMALEALSEYWIRTFKQDDNALEIEVNSLEKQHSQKFKLRKEDNLQEELRSMGTKFNIKVSGKGKGILTVIKMYNILQMQNTSCTELGLDVTVSDACEEAGTNEDDDYDYDEEMADEPREPIVWHDLRRRSRREATFTKEKEVKLLYEVCLWKKSSNVRLSGMAIVDITLLSGIEPVIDDLKKLAESSERYISHYEYQPGRLLLYFDKVPDTWDCVAFEAVQTVKVSLLQPASAVIYDFYEPNIKCTVFYGAPSKPNFVSTLCSGDVCQCAEGLCPKKISSFKSTETERQTFACYSPRVVFGYRVMVENIAEQDAFIVYTARILEVLQRNSDEDIKAEDTRLFYQRMSCKMRLAKETEYLIMGQDGVTKNEHGHIRYILDKNFWVEELPGEQKCAATRYRNFCTDARNFMDKYKENGCMV</sequence>
<dbReference type="EMBL" id="CM004480">
    <property type="protein sequence ID" value="OCT67855.1"/>
    <property type="molecule type" value="Genomic_DNA"/>
</dbReference>
<feature type="domain" description="NTR" evidence="12">
    <location>
        <begin position="1538"/>
        <end position="1681"/>
    </location>
</feature>
<dbReference type="InterPro" id="IPR018081">
    <property type="entry name" value="Anaphylatoxin_comp_syst"/>
</dbReference>
<evidence type="ECO:0000256" key="1">
    <source>
        <dbReference type="ARBA" id="ARBA00004613"/>
    </source>
</evidence>
<dbReference type="SMART" id="SM01360">
    <property type="entry name" value="A2M"/>
    <property type="match status" value="1"/>
</dbReference>
<dbReference type="InterPro" id="IPR001599">
    <property type="entry name" value="Macroglobln_a2"/>
</dbReference>
<dbReference type="SUPFAM" id="SSF50242">
    <property type="entry name" value="TIMP-like"/>
    <property type="match status" value="1"/>
</dbReference>
<dbReference type="Gene3D" id="2.60.40.1930">
    <property type="match status" value="3"/>
</dbReference>
<dbReference type="PANTHER" id="PTHR11412">
    <property type="entry name" value="MACROGLOBULIN / COMPLEMENT"/>
    <property type="match status" value="1"/>
</dbReference>
<dbReference type="SUPFAM" id="SSF49410">
    <property type="entry name" value="Alpha-macroglobulin receptor domain"/>
    <property type="match status" value="1"/>
</dbReference>
<feature type="chain" id="PRO_5037018247" description="Complement C4 gamma chain" evidence="10">
    <location>
        <begin position="22"/>
        <end position="1683"/>
    </location>
</feature>
<dbReference type="Pfam" id="PF22661">
    <property type="entry name" value="CO4A-B_CUB_C"/>
    <property type="match status" value="1"/>
</dbReference>
<accession>A0A974C709</accession>
<dbReference type="CDD" id="cd02896">
    <property type="entry name" value="complement_C3_C4_C5"/>
    <property type="match status" value="1"/>
</dbReference>
<dbReference type="Pfam" id="PF17791">
    <property type="entry name" value="MG3"/>
    <property type="match status" value="1"/>
</dbReference>
<evidence type="ECO:0000256" key="2">
    <source>
        <dbReference type="ARBA" id="ARBA00010952"/>
    </source>
</evidence>
<evidence type="ECO:0008006" key="15">
    <source>
        <dbReference type="Google" id="ProtNLM"/>
    </source>
</evidence>
<dbReference type="SUPFAM" id="SSF47686">
    <property type="entry name" value="Anaphylotoxins (complement system)"/>
    <property type="match status" value="1"/>
</dbReference>
<dbReference type="InterPro" id="IPR041425">
    <property type="entry name" value="C3/4/5_MG1"/>
</dbReference>
<dbReference type="Gene3D" id="2.60.40.1940">
    <property type="match status" value="1"/>
</dbReference>
<dbReference type="PROSITE" id="PS50189">
    <property type="entry name" value="NTR"/>
    <property type="match status" value="1"/>
</dbReference>
<name>A0A974C709_XENLA</name>
<evidence type="ECO:0000313" key="13">
    <source>
        <dbReference type="EMBL" id="OCT67855.1"/>
    </source>
</evidence>
<dbReference type="PANTHER" id="PTHR11412:SF86">
    <property type="entry name" value="COMPLEMENT C4-A-RELATED"/>
    <property type="match status" value="1"/>
</dbReference>
<dbReference type="Gene3D" id="2.60.120.1540">
    <property type="match status" value="1"/>
</dbReference>
<dbReference type="InterPro" id="IPR002890">
    <property type="entry name" value="MG2"/>
</dbReference>
<evidence type="ECO:0000259" key="12">
    <source>
        <dbReference type="PROSITE" id="PS50189"/>
    </source>
</evidence>
<dbReference type="FunFam" id="2.60.40.1940:FF:000001">
    <property type="entry name" value="Complement component C3"/>
    <property type="match status" value="1"/>
</dbReference>
<gene>
    <name evidence="13" type="ORF">XELAEV_18039156mg</name>
</gene>
<dbReference type="InterPro" id="IPR047565">
    <property type="entry name" value="Alpha-macroglob_thiol-ester_cl"/>
</dbReference>
<dbReference type="InterPro" id="IPR040839">
    <property type="entry name" value="MG4"/>
</dbReference>
<dbReference type="Pfam" id="PF17789">
    <property type="entry name" value="MG4"/>
    <property type="match status" value="1"/>
</dbReference>
<dbReference type="Gene3D" id="1.20.91.20">
    <property type="entry name" value="Anaphylotoxins (complement system)"/>
    <property type="match status" value="1"/>
</dbReference>
<dbReference type="Pfam" id="PF00207">
    <property type="entry name" value="A2M"/>
    <property type="match status" value="1"/>
</dbReference>
<dbReference type="Gene3D" id="2.40.50.120">
    <property type="match status" value="1"/>
</dbReference>
<evidence type="ECO:0000256" key="3">
    <source>
        <dbReference type="ARBA" id="ARBA00022525"/>
    </source>
</evidence>
<keyword evidence="5 10" id="KW-0732">Signal</keyword>
<dbReference type="SMART" id="SM00643">
    <property type="entry name" value="C345C"/>
    <property type="match status" value="1"/>
</dbReference>
<evidence type="ECO:0000259" key="11">
    <source>
        <dbReference type="PROSITE" id="PS01178"/>
    </source>
</evidence>
<dbReference type="GO" id="GO:0006956">
    <property type="term" value="P:complement activation"/>
    <property type="evidence" value="ECO:0007669"/>
    <property type="project" value="TreeGrafter"/>
</dbReference>
<evidence type="ECO:0000256" key="5">
    <source>
        <dbReference type="ARBA" id="ARBA00022729"/>
    </source>
</evidence>
<dbReference type="SMART" id="SM00104">
    <property type="entry name" value="ANATO"/>
    <property type="match status" value="1"/>
</dbReference>
<evidence type="ECO:0000256" key="7">
    <source>
        <dbReference type="ARBA" id="ARBA00022966"/>
    </source>
</evidence>
<dbReference type="InterPro" id="IPR013783">
    <property type="entry name" value="Ig-like_fold"/>
</dbReference>
<keyword evidence="3" id="KW-0964">Secreted</keyword>
<dbReference type="Pfam" id="PF01759">
    <property type="entry name" value="NTR"/>
    <property type="match status" value="1"/>
</dbReference>
<proteinExistence type="inferred from homology"/>
<dbReference type="Pfam" id="PF07703">
    <property type="entry name" value="A2M_BRD"/>
    <property type="match status" value="1"/>
</dbReference>
<dbReference type="InterPro" id="IPR001134">
    <property type="entry name" value="Netrin_domain"/>
</dbReference>
<dbReference type="Pfam" id="PF01821">
    <property type="entry name" value="ANATO"/>
    <property type="match status" value="1"/>
</dbReference>
<evidence type="ECO:0000313" key="14">
    <source>
        <dbReference type="Proteomes" id="UP000694892"/>
    </source>
</evidence>
<dbReference type="InterPro" id="IPR008993">
    <property type="entry name" value="TIMP-like_OB-fold"/>
</dbReference>
<dbReference type="Gene3D" id="2.60.40.690">
    <property type="entry name" value="Alpha-macroglobulin, receptor-binding domain"/>
    <property type="match status" value="1"/>
</dbReference>
<dbReference type="InterPro" id="IPR011626">
    <property type="entry name" value="Alpha-macroglobulin_TED"/>
</dbReference>
<dbReference type="Gene3D" id="1.50.10.20">
    <property type="match status" value="1"/>
</dbReference>
<keyword evidence="7" id="KW-0882">Thioester bond</keyword>
<keyword evidence="8" id="KW-1015">Disulfide bond</keyword>
<dbReference type="InterPro" id="IPR036595">
    <property type="entry name" value="A-macroglobulin_rcpt-bd_sf"/>
</dbReference>
<dbReference type="Gene3D" id="2.60.40.10">
    <property type="entry name" value="Immunoglobulins"/>
    <property type="match status" value="2"/>
</dbReference>
<dbReference type="SMART" id="SM01419">
    <property type="entry name" value="Thiol-ester_cl"/>
    <property type="match status" value="1"/>
</dbReference>
<dbReference type="InterPro" id="IPR019742">
    <property type="entry name" value="MacrogloblnA2_CS"/>
</dbReference>
<dbReference type="PROSITE" id="PS01178">
    <property type="entry name" value="ANAPHYLATOXIN_2"/>
    <property type="match status" value="1"/>
</dbReference>
<organism evidence="13 14">
    <name type="scientific">Xenopus laevis</name>
    <name type="common">African clawed frog</name>
    <dbReference type="NCBI Taxonomy" id="8355"/>
    <lineage>
        <taxon>Eukaryota</taxon>
        <taxon>Metazoa</taxon>
        <taxon>Chordata</taxon>
        <taxon>Craniata</taxon>
        <taxon>Vertebrata</taxon>
        <taxon>Euteleostomi</taxon>
        <taxon>Amphibia</taxon>
        <taxon>Batrachia</taxon>
        <taxon>Anura</taxon>
        <taxon>Pipoidea</taxon>
        <taxon>Pipidae</taxon>
        <taxon>Xenopodinae</taxon>
        <taxon>Xenopus</taxon>
        <taxon>Xenopus</taxon>
    </lineage>
</organism>
<dbReference type="InterPro" id="IPR011625">
    <property type="entry name" value="A2M_N_BRD"/>
</dbReference>
<dbReference type="GO" id="GO:0005615">
    <property type="term" value="C:extracellular space"/>
    <property type="evidence" value="ECO:0007669"/>
    <property type="project" value="InterPro"/>
</dbReference>
<dbReference type="InterPro" id="IPR050473">
    <property type="entry name" value="A2M/Complement_sys"/>
</dbReference>
<dbReference type="FunFam" id="6.20.50.160:FF:000001">
    <property type="entry name" value="Complement component 4"/>
    <property type="match status" value="1"/>
</dbReference>
<dbReference type="CDD" id="cd00017">
    <property type="entry name" value="ANATO"/>
    <property type="match status" value="1"/>
</dbReference>
<feature type="signal peptide" evidence="10">
    <location>
        <begin position="1"/>
        <end position="21"/>
    </location>
</feature>
<feature type="domain" description="Anaphylatoxin-like" evidence="11">
    <location>
        <begin position="683"/>
        <end position="719"/>
    </location>
</feature>
<dbReference type="SUPFAM" id="SSF48239">
    <property type="entry name" value="Terpenoid cyclases/Protein prenyltransferases"/>
    <property type="match status" value="1"/>
</dbReference>
<keyword evidence="9" id="KW-0325">Glycoprotein</keyword>
<comment type="subcellular location">
    <subcellularLocation>
        <location evidence="1">Secreted</location>
    </subcellularLocation>
</comment>
<keyword evidence="4" id="KW-0646">Protease inhibitor</keyword>
<dbReference type="Proteomes" id="UP000694892">
    <property type="component" value="Chromosome 8L"/>
</dbReference>
<reference evidence="14" key="1">
    <citation type="journal article" date="2016" name="Nature">
        <title>Genome evolution in the allotetraploid frog Xenopus laevis.</title>
        <authorList>
            <person name="Session A.M."/>
            <person name="Uno Y."/>
            <person name="Kwon T."/>
            <person name="Chapman J.A."/>
            <person name="Toyoda A."/>
            <person name="Takahashi S."/>
            <person name="Fukui A."/>
            <person name="Hikosaka A."/>
            <person name="Suzuki A."/>
            <person name="Kondo M."/>
            <person name="van Heeringen S.J."/>
            <person name="Quigley I."/>
            <person name="Heinz S."/>
            <person name="Ogino H."/>
            <person name="Ochi H."/>
            <person name="Hellsten U."/>
            <person name="Lyons J.B."/>
            <person name="Simakov O."/>
            <person name="Putnam N."/>
            <person name="Stites J."/>
            <person name="Kuroki Y."/>
            <person name="Tanaka T."/>
            <person name="Michiue T."/>
            <person name="Watanabe M."/>
            <person name="Bogdanovic O."/>
            <person name="Lister R."/>
            <person name="Georgiou G."/>
            <person name="Paranjpe S.S."/>
            <person name="van Kruijsbergen I."/>
            <person name="Shu S."/>
            <person name="Carlson J."/>
            <person name="Kinoshita T."/>
            <person name="Ohta Y."/>
            <person name="Mawaribuchi S."/>
            <person name="Jenkins J."/>
            <person name="Grimwood J."/>
            <person name="Schmutz J."/>
            <person name="Mitros T."/>
            <person name="Mozaffari S.V."/>
            <person name="Suzuki Y."/>
            <person name="Haramoto Y."/>
            <person name="Yamamoto T.S."/>
            <person name="Takagi C."/>
            <person name="Heald R."/>
            <person name="Miller K."/>
            <person name="Haudenschild C."/>
            <person name="Kitzman J."/>
            <person name="Nakayama T."/>
            <person name="Izutsu Y."/>
            <person name="Robert J."/>
            <person name="Fortriede J."/>
            <person name="Burns K."/>
            <person name="Lotay V."/>
            <person name="Karimi K."/>
            <person name="Yasuoka Y."/>
            <person name="Dichmann D.S."/>
            <person name="Flajnik M.F."/>
            <person name="Houston D.W."/>
            <person name="Shendure J."/>
            <person name="DuPasquier L."/>
            <person name="Vize P.D."/>
            <person name="Zorn A.M."/>
            <person name="Ito M."/>
            <person name="Marcotte E.M."/>
            <person name="Wallingford J.B."/>
            <person name="Ito Y."/>
            <person name="Asashima M."/>
            <person name="Ueno N."/>
            <person name="Matsuda Y."/>
            <person name="Veenstra G.J."/>
            <person name="Fujiyama A."/>
            <person name="Harland R.M."/>
            <person name="Taira M."/>
            <person name="Rokhsar D.S."/>
        </authorList>
    </citation>
    <scope>NUCLEOTIDE SEQUENCE [LARGE SCALE GENOMIC DNA]</scope>
    <source>
        <strain evidence="14">J</strain>
    </source>
</reference>
<dbReference type="Gene3D" id="2.20.130.20">
    <property type="match status" value="1"/>
</dbReference>
<dbReference type="GO" id="GO:0004867">
    <property type="term" value="F:serine-type endopeptidase inhibitor activity"/>
    <property type="evidence" value="ECO:0007669"/>
    <property type="project" value="UniProtKB-KW"/>
</dbReference>
<dbReference type="InterPro" id="IPR018933">
    <property type="entry name" value="Netrin_module_non-TIMP"/>
</dbReference>
<dbReference type="OMA" id="AANWLTH"/>
<protein>
    <recommendedName>
        <fullName evidence="15">Complement C4 gamma chain</fullName>
    </recommendedName>
</protein>
<dbReference type="Pfam" id="PF17790">
    <property type="entry name" value="MG1"/>
    <property type="match status" value="1"/>
</dbReference>
<evidence type="ECO:0000256" key="4">
    <source>
        <dbReference type="ARBA" id="ARBA00022690"/>
    </source>
</evidence>
<keyword evidence="6" id="KW-0722">Serine protease inhibitor</keyword>
<dbReference type="Gene3D" id="6.20.50.160">
    <property type="match status" value="1"/>
</dbReference>
<dbReference type="CDD" id="cd03584">
    <property type="entry name" value="NTR_complement_C4"/>
    <property type="match status" value="1"/>
</dbReference>
<dbReference type="InterPro" id="IPR041555">
    <property type="entry name" value="MG3"/>
</dbReference>
<dbReference type="InterPro" id="IPR054587">
    <property type="entry name" value="CO4A-B_CUB_C"/>
</dbReference>
<dbReference type="PROSITE" id="PS00477">
    <property type="entry name" value="ALPHA_2_MACROGLOBULIN"/>
    <property type="match status" value="1"/>
</dbReference>
<evidence type="ECO:0000256" key="9">
    <source>
        <dbReference type="ARBA" id="ARBA00023180"/>
    </source>
</evidence>
<dbReference type="SMART" id="SM01359">
    <property type="entry name" value="A2M_N_2"/>
    <property type="match status" value="1"/>
</dbReference>
<dbReference type="SMART" id="SM01361">
    <property type="entry name" value="A2M_recep"/>
    <property type="match status" value="1"/>
</dbReference>
<comment type="similarity">
    <text evidence="2">Belongs to the protease inhibitor I39 (alpha-2-macroglobulin) family.</text>
</comment>